<sequence>MHQLVTILIVYSYICCCDSATFETEMLIYRCHSYFRRVTTDGSYQRFVEQYIRKHCDSHLSLSVLMIRLQYITCQSKINITIGPETACRNAKRATNFWTTMTVAYSTYTNRTPGRFTDRTVAPTPYMTYARKVLNWRGDIPGVALRKCFQ</sequence>
<dbReference type="EMBL" id="JTDF01011685">
    <property type="protein sequence ID" value="KAF8563504.1"/>
    <property type="molecule type" value="Genomic_DNA"/>
</dbReference>
<feature type="signal peptide" evidence="1">
    <location>
        <begin position="1"/>
        <end position="19"/>
    </location>
</feature>
<feature type="chain" id="PRO_5035773182" evidence="1">
    <location>
        <begin position="20"/>
        <end position="150"/>
    </location>
</feature>
<dbReference type="Proteomes" id="UP000699462">
    <property type="component" value="Unassembled WGS sequence"/>
</dbReference>
<reference evidence="2 3" key="1">
    <citation type="submission" date="2019-07" db="EMBL/GenBank/DDBJ databases">
        <title>Annotation for the trematode Paragonimus westermani.</title>
        <authorList>
            <person name="Choi Y.-J."/>
        </authorList>
    </citation>
    <scope>NUCLEOTIDE SEQUENCE [LARGE SCALE GENOMIC DNA]</scope>
    <source>
        <strain evidence="2">180907_Pwestermani</strain>
    </source>
</reference>
<proteinExistence type="predicted"/>
<keyword evidence="1" id="KW-0732">Signal</keyword>
<dbReference type="OrthoDB" id="10405098at2759"/>
<comment type="caution">
    <text evidence="2">The sequence shown here is derived from an EMBL/GenBank/DDBJ whole genome shotgun (WGS) entry which is preliminary data.</text>
</comment>
<accession>A0A8T0D973</accession>
<evidence type="ECO:0000313" key="3">
    <source>
        <dbReference type="Proteomes" id="UP000699462"/>
    </source>
</evidence>
<dbReference type="AlphaFoldDB" id="A0A8T0D973"/>
<organism evidence="2 3">
    <name type="scientific">Paragonimus westermani</name>
    <dbReference type="NCBI Taxonomy" id="34504"/>
    <lineage>
        <taxon>Eukaryota</taxon>
        <taxon>Metazoa</taxon>
        <taxon>Spiralia</taxon>
        <taxon>Lophotrochozoa</taxon>
        <taxon>Platyhelminthes</taxon>
        <taxon>Trematoda</taxon>
        <taxon>Digenea</taxon>
        <taxon>Plagiorchiida</taxon>
        <taxon>Troglotremata</taxon>
        <taxon>Troglotrematidae</taxon>
        <taxon>Paragonimus</taxon>
    </lineage>
</organism>
<evidence type="ECO:0000256" key="1">
    <source>
        <dbReference type="SAM" id="SignalP"/>
    </source>
</evidence>
<name>A0A8T0D973_9TREM</name>
<evidence type="ECO:0000313" key="2">
    <source>
        <dbReference type="EMBL" id="KAF8563504.1"/>
    </source>
</evidence>
<keyword evidence="3" id="KW-1185">Reference proteome</keyword>
<protein>
    <submittedName>
        <fullName evidence="2">Uncharacterized protein</fullName>
    </submittedName>
</protein>
<gene>
    <name evidence="2" type="ORF">P879_09521</name>
</gene>